<name>A0A7R8HC33_LEPSM</name>
<protein>
    <submittedName>
        <fullName evidence="1">(salmon louse) hypothetical protein</fullName>
    </submittedName>
</protein>
<proteinExistence type="predicted"/>
<reference evidence="1" key="1">
    <citation type="submission" date="2021-02" db="EMBL/GenBank/DDBJ databases">
        <authorList>
            <person name="Bekaert M."/>
        </authorList>
    </citation>
    <scope>NUCLEOTIDE SEQUENCE</scope>
    <source>
        <strain evidence="1">IoA-00</strain>
    </source>
</reference>
<dbReference type="PANTHER" id="PTHR46114">
    <property type="entry name" value="APPLE DOMAIN-CONTAINING PROTEIN"/>
    <property type="match status" value="1"/>
</dbReference>
<accession>A0A7R8HC33</accession>
<dbReference type="Proteomes" id="UP000675881">
    <property type="component" value="Chromosome 7"/>
</dbReference>
<dbReference type="PANTHER" id="PTHR46114:SF1">
    <property type="entry name" value="ZAD DOMAIN-CONTAINING PROTEIN"/>
    <property type="match status" value="1"/>
</dbReference>
<dbReference type="EMBL" id="HG994586">
    <property type="protein sequence ID" value="CAF3000308.1"/>
    <property type="molecule type" value="Genomic_DNA"/>
</dbReference>
<evidence type="ECO:0000313" key="1">
    <source>
        <dbReference type="EMBL" id="CAF3000308.1"/>
    </source>
</evidence>
<sequence>MQFLHSHLTNFPDNLGDVSDEQGEIFHENLMVMEKRYGRKMECPYAGSLYIFIAKATIVGGVYLATQLLSHEVSSFIRLKWPDFDKQQDFINLIFSWYSVCSSRKKYDTEKLKCAYGGYHSIEQKNILEKVMEKVKKCDTEKHSWPFQRGMIITSKDLLLMFPYLQDKYETTIFRMNAKYLIGILNIDENT</sequence>
<evidence type="ECO:0000313" key="2">
    <source>
        <dbReference type="Proteomes" id="UP000675881"/>
    </source>
</evidence>
<organism evidence="1 2">
    <name type="scientific">Lepeophtheirus salmonis</name>
    <name type="common">Salmon louse</name>
    <name type="synonym">Caligus salmonis</name>
    <dbReference type="NCBI Taxonomy" id="72036"/>
    <lineage>
        <taxon>Eukaryota</taxon>
        <taxon>Metazoa</taxon>
        <taxon>Ecdysozoa</taxon>
        <taxon>Arthropoda</taxon>
        <taxon>Crustacea</taxon>
        <taxon>Multicrustacea</taxon>
        <taxon>Hexanauplia</taxon>
        <taxon>Copepoda</taxon>
        <taxon>Siphonostomatoida</taxon>
        <taxon>Caligidae</taxon>
        <taxon>Lepeophtheirus</taxon>
    </lineage>
</organism>
<keyword evidence="2" id="KW-1185">Reference proteome</keyword>
<dbReference type="AlphaFoldDB" id="A0A7R8HC33"/>
<gene>
    <name evidence="1" type="ORF">LSAA_12790</name>
</gene>